<proteinExistence type="predicted"/>
<reference evidence="1" key="1">
    <citation type="submission" date="2014-11" db="EMBL/GenBank/DDBJ databases">
        <authorList>
            <person name="Amaro Gonzalez C."/>
        </authorList>
    </citation>
    <scope>NUCLEOTIDE SEQUENCE</scope>
</reference>
<sequence length="32" mass="3542">MNYVVTKCIGLNVLTLAMTIILPNEGIEYIDS</sequence>
<dbReference type="EMBL" id="GBXM01006827">
    <property type="protein sequence ID" value="JAI01751.1"/>
    <property type="molecule type" value="Transcribed_RNA"/>
</dbReference>
<protein>
    <submittedName>
        <fullName evidence="1">Uncharacterized protein</fullName>
    </submittedName>
</protein>
<organism evidence="1">
    <name type="scientific">Anguilla anguilla</name>
    <name type="common">European freshwater eel</name>
    <name type="synonym">Muraena anguilla</name>
    <dbReference type="NCBI Taxonomy" id="7936"/>
    <lineage>
        <taxon>Eukaryota</taxon>
        <taxon>Metazoa</taxon>
        <taxon>Chordata</taxon>
        <taxon>Craniata</taxon>
        <taxon>Vertebrata</taxon>
        <taxon>Euteleostomi</taxon>
        <taxon>Actinopterygii</taxon>
        <taxon>Neopterygii</taxon>
        <taxon>Teleostei</taxon>
        <taxon>Anguilliformes</taxon>
        <taxon>Anguillidae</taxon>
        <taxon>Anguilla</taxon>
    </lineage>
</organism>
<name>A0A0E9XIW3_ANGAN</name>
<accession>A0A0E9XIW3</accession>
<dbReference type="AlphaFoldDB" id="A0A0E9XIW3"/>
<evidence type="ECO:0000313" key="1">
    <source>
        <dbReference type="EMBL" id="JAI01751.1"/>
    </source>
</evidence>
<reference evidence="1" key="2">
    <citation type="journal article" date="2015" name="Fish Shellfish Immunol.">
        <title>Early steps in the European eel (Anguilla anguilla)-Vibrio vulnificus interaction in the gills: Role of the RtxA13 toxin.</title>
        <authorList>
            <person name="Callol A."/>
            <person name="Pajuelo D."/>
            <person name="Ebbesson L."/>
            <person name="Teles M."/>
            <person name="MacKenzie S."/>
            <person name="Amaro C."/>
        </authorList>
    </citation>
    <scope>NUCLEOTIDE SEQUENCE</scope>
</reference>